<dbReference type="EMBL" id="UINC01128554">
    <property type="protein sequence ID" value="SVD08376.1"/>
    <property type="molecule type" value="Genomic_DNA"/>
</dbReference>
<feature type="non-terminal residue" evidence="6">
    <location>
        <position position="1"/>
    </location>
</feature>
<comment type="function">
    <text evidence="2">Probable oxidoreductase that may play a role as regulator of mitochondrial function.</text>
</comment>
<gene>
    <name evidence="6" type="ORF">METZ01_LOCUS361230</name>
</gene>
<comment type="subcellular location">
    <subcellularLocation>
        <location evidence="1">Mitochondrion matrix</location>
    </subcellularLocation>
</comment>
<feature type="non-terminal residue" evidence="6">
    <location>
        <position position="311"/>
    </location>
</feature>
<organism evidence="6">
    <name type="scientific">marine metagenome</name>
    <dbReference type="NCBI Taxonomy" id="408172"/>
    <lineage>
        <taxon>unclassified sequences</taxon>
        <taxon>metagenomes</taxon>
        <taxon>ecological metagenomes</taxon>
    </lineage>
</organism>
<evidence type="ECO:0000256" key="1">
    <source>
        <dbReference type="ARBA" id="ARBA00004305"/>
    </source>
</evidence>
<protein>
    <recommendedName>
        <fullName evidence="4">Pyridine nucleotide-disulfide oxidoreductase domain-containing protein 2</fullName>
    </recommendedName>
</protein>
<dbReference type="GO" id="GO:0016491">
    <property type="term" value="F:oxidoreductase activity"/>
    <property type="evidence" value="ECO:0007669"/>
    <property type="project" value="InterPro"/>
</dbReference>
<name>A0A382SEU4_9ZZZZ</name>
<feature type="domain" description="Amine oxidase" evidence="5">
    <location>
        <begin position="187"/>
        <end position="292"/>
    </location>
</feature>
<evidence type="ECO:0000259" key="5">
    <source>
        <dbReference type="Pfam" id="PF01593"/>
    </source>
</evidence>
<dbReference type="PANTHER" id="PTHR10668:SF103">
    <property type="entry name" value="PYRIDINE NUCLEOTIDE-DISULFIDE OXIDOREDUCTASE DOMAIN-CONTAINING PROTEIN 2"/>
    <property type="match status" value="1"/>
</dbReference>
<dbReference type="Pfam" id="PF01593">
    <property type="entry name" value="Amino_oxidase"/>
    <property type="match status" value="1"/>
</dbReference>
<evidence type="ECO:0000256" key="3">
    <source>
        <dbReference type="ARBA" id="ARBA00038825"/>
    </source>
</evidence>
<proteinExistence type="predicted"/>
<evidence type="ECO:0000313" key="6">
    <source>
        <dbReference type="EMBL" id="SVD08376.1"/>
    </source>
</evidence>
<comment type="subunit">
    <text evidence="3">Interacts with COX5B; this interaction may contribute to localize PYROXD2 to the inner face of the inner mitochondrial membrane.</text>
</comment>
<dbReference type="InterPro" id="IPR002937">
    <property type="entry name" value="Amino_oxidase"/>
</dbReference>
<dbReference type="AlphaFoldDB" id="A0A382SEU4"/>
<dbReference type="GO" id="GO:0005759">
    <property type="term" value="C:mitochondrial matrix"/>
    <property type="evidence" value="ECO:0007669"/>
    <property type="project" value="UniProtKB-SubCell"/>
</dbReference>
<accession>A0A382SEU4</accession>
<reference evidence="6" key="1">
    <citation type="submission" date="2018-05" db="EMBL/GenBank/DDBJ databases">
        <authorList>
            <person name="Lanie J.A."/>
            <person name="Ng W.-L."/>
            <person name="Kazmierczak K.M."/>
            <person name="Andrzejewski T.M."/>
            <person name="Davidsen T.M."/>
            <person name="Wayne K.J."/>
            <person name="Tettelin H."/>
            <person name="Glass J.I."/>
            <person name="Rusch D."/>
            <person name="Podicherti R."/>
            <person name="Tsui H.-C.T."/>
            <person name="Winkler M.E."/>
        </authorList>
    </citation>
    <scope>NUCLEOTIDE SEQUENCE</scope>
</reference>
<dbReference type="SUPFAM" id="SSF51905">
    <property type="entry name" value="FAD/NAD(P)-binding domain"/>
    <property type="match status" value="1"/>
</dbReference>
<dbReference type="PANTHER" id="PTHR10668">
    <property type="entry name" value="PHYTOENE DEHYDROGENASE"/>
    <property type="match status" value="1"/>
</dbReference>
<dbReference type="Gene3D" id="3.50.50.60">
    <property type="entry name" value="FAD/NAD(P)-binding domain"/>
    <property type="match status" value="1"/>
</dbReference>
<dbReference type="InterPro" id="IPR036188">
    <property type="entry name" value="FAD/NAD-bd_sf"/>
</dbReference>
<sequence length="311" mass="35007">NETGGLASTIEFAPGFKCNMVYDTIKWIDPRILSELKIESQGFKIIHSDIKRIALGEKNEHILFHNSAQKTADSISKLSENDAANWKEFSSYIKKLTQFLEYLYKLTPPELPEIGFSGALSMRSLLKPFMKHGTRGIIDLIRTAPMMMPEFMDEWFENELLRSVLSTAAIHNLSFGPYASATAYNFLHQHLHCNGIIHHSNFVEGGTQNYANALKNILKSNHSETRTNSKVVSIDINNNFCEGVSLENGESIKANSVISGLDPQNTFLKLIGVPNLDPNFYTQLRNIKYRGSTARIHFALNELPQIRGISD</sequence>
<evidence type="ECO:0000256" key="2">
    <source>
        <dbReference type="ARBA" id="ARBA00037217"/>
    </source>
</evidence>
<evidence type="ECO:0000256" key="4">
    <source>
        <dbReference type="ARBA" id="ARBA00040298"/>
    </source>
</evidence>